<dbReference type="AlphaFoldDB" id="A0A6B9FXG2"/>
<dbReference type="Pfam" id="PF09538">
    <property type="entry name" value="FYDLN_acid"/>
    <property type="match status" value="1"/>
</dbReference>
<reference evidence="2 3" key="1">
    <citation type="journal article" date="2012" name="Genet. Mol. Biol.">
        <title>Analysis of 16S rRNA and mxaF genes revealing insights into Methylobacterium niche-specific plant association.</title>
        <authorList>
            <person name="Dourado M.N."/>
            <person name="Andreote F.D."/>
            <person name="Dini-Andreote F."/>
            <person name="Conti R."/>
            <person name="Araujo J.M."/>
            <person name="Araujo W.L."/>
        </authorList>
    </citation>
    <scope>NUCLEOTIDE SEQUENCE [LARGE SCALE GENOMIC DNA]</scope>
    <source>
        <strain evidence="2 3">SR1.6/6</strain>
    </source>
</reference>
<dbReference type="RefSeq" id="WP_010683995.1">
    <property type="nucleotide sequence ID" value="NZ_CP043538.1"/>
</dbReference>
<sequence length="131" mass="14271">MARPDLGTKRLCPTTGKKFYDLNKNPVISPYSGEVVPTSVTTSFARGAAPVVARKEAPTEDEEDTDGPELVSLDEVEAEEADKDTDTDTDSDDALDVDDDGDRVEDDTLVVDEDDEDTTDLIEVNDDDDDQ</sequence>
<name>A0A6B9FXG2_9HYPH</name>
<evidence type="ECO:0000313" key="3">
    <source>
        <dbReference type="Proteomes" id="UP000012488"/>
    </source>
</evidence>
<dbReference type="NCBIfam" id="TIGR02300">
    <property type="entry name" value="FYDLN_acid"/>
    <property type="match status" value="1"/>
</dbReference>
<dbReference type="EMBL" id="CP043538">
    <property type="protein sequence ID" value="QGY05205.1"/>
    <property type="molecule type" value="Genomic_DNA"/>
</dbReference>
<proteinExistence type="predicted"/>
<evidence type="ECO:0000256" key="1">
    <source>
        <dbReference type="SAM" id="MobiDB-lite"/>
    </source>
</evidence>
<dbReference type="OrthoDB" id="9815689at2"/>
<dbReference type="KEGG" id="mmes:MMSR116_27375"/>
<dbReference type="Proteomes" id="UP000012488">
    <property type="component" value="Chromosome"/>
</dbReference>
<dbReference type="InterPro" id="IPR012644">
    <property type="entry name" value="CHP02300_FYDLN_acid"/>
</dbReference>
<evidence type="ECO:0000313" key="2">
    <source>
        <dbReference type="EMBL" id="QGY05205.1"/>
    </source>
</evidence>
<feature type="compositionally biased region" description="Acidic residues" evidence="1">
    <location>
        <begin position="59"/>
        <end position="131"/>
    </location>
</feature>
<reference evidence="2 3" key="2">
    <citation type="journal article" date="2013" name="Genome Announc.">
        <title>Draft Genome Sequence of Methylobacterium mesophilicum Strain SR1.6/6, Isolated from Citrus sinensis.</title>
        <authorList>
            <person name="Marinho Almeida D."/>
            <person name="Dini-Andreote F."/>
            <person name="Camargo Neves A.A."/>
            <person name="Juca Ramos R.T."/>
            <person name="Andreote F.D."/>
            <person name="Carneiro A.R."/>
            <person name="Oliveira de Souza Lima A."/>
            <person name="Caracciolo Gomes de Sa P.H."/>
            <person name="Ribeiro Barbosa M.S."/>
            <person name="Araujo W.L."/>
            <person name="Silva A."/>
        </authorList>
    </citation>
    <scope>NUCLEOTIDE SEQUENCE [LARGE SCALE GENOMIC DNA]</scope>
    <source>
        <strain evidence="2 3">SR1.6/6</strain>
    </source>
</reference>
<accession>A0A6B9FXG2</accession>
<gene>
    <name evidence="2" type="ORF">MMSR116_27375</name>
</gene>
<protein>
    <submittedName>
        <fullName evidence="2">TIGR02300 family protein</fullName>
    </submittedName>
</protein>
<feature type="region of interest" description="Disordered" evidence="1">
    <location>
        <begin position="47"/>
        <end position="131"/>
    </location>
</feature>
<organism evidence="2 3">
    <name type="scientific">Methylobacterium mesophilicum SR1.6/6</name>
    <dbReference type="NCBI Taxonomy" id="908290"/>
    <lineage>
        <taxon>Bacteria</taxon>
        <taxon>Pseudomonadati</taxon>
        <taxon>Pseudomonadota</taxon>
        <taxon>Alphaproteobacteria</taxon>
        <taxon>Hyphomicrobiales</taxon>
        <taxon>Methylobacteriaceae</taxon>
        <taxon>Methylobacterium</taxon>
    </lineage>
</organism>